<accession>X1AQG9</accession>
<proteinExistence type="predicted"/>
<name>X1AQG9_9ZZZZ</name>
<dbReference type="EMBL" id="BART01007709">
    <property type="protein sequence ID" value="GAG62141.1"/>
    <property type="molecule type" value="Genomic_DNA"/>
</dbReference>
<feature type="non-terminal residue" evidence="1">
    <location>
        <position position="1"/>
    </location>
</feature>
<dbReference type="InterPro" id="IPR014867">
    <property type="entry name" value="Spore_coat_CotH_CotH2/3/7"/>
</dbReference>
<dbReference type="Pfam" id="PF08757">
    <property type="entry name" value="CotH"/>
    <property type="match status" value="1"/>
</dbReference>
<sequence length="447" mass="51777">LIDDALLSIPTVSLVTDLDNLFDPLTGIYVNADMEGLPWERPVSVELLYPPNPQGPGFPDLVKVRDPNGAVRWELPAEMRDGFQIDAGMRIRGGYSVSGNNPKHAFRLFFRGIYGPTKLRYPLFGDEGVDEFDHVDLRCSQNYSWAFSGSYHNTMVREVFSRDLQGEMGRPYTRSRYYHLYINGHYWGLFQTQERSEASFGESYLGGDKDDYDVITSNWTFDRRMVPTDGNRESLDRLYDETTAPGGFAGNERYYRVQGLDVDGTPNPNYERLLDVDNLIDFMIIEYYTGDRDGPGSRFGNKPNNTYAIYNRKNPDGFKWPHHDNEHTLGAGSAEENMVTPFASNYSLFDDKEYFACHWLHEQLMFSNAEYRLHFADHVHRHFFNDGLLTLDKSRNRIINRMNQIYMAIIAESARWGDSKRTTPRTKDDDWLPELNRLLYDQTSLIR</sequence>
<dbReference type="AlphaFoldDB" id="X1AQG9"/>
<feature type="non-terminal residue" evidence="1">
    <location>
        <position position="447"/>
    </location>
</feature>
<evidence type="ECO:0000313" key="1">
    <source>
        <dbReference type="EMBL" id="GAG62141.1"/>
    </source>
</evidence>
<comment type="caution">
    <text evidence="1">The sequence shown here is derived from an EMBL/GenBank/DDBJ whole genome shotgun (WGS) entry which is preliminary data.</text>
</comment>
<reference evidence="1" key="1">
    <citation type="journal article" date="2014" name="Front. Microbiol.">
        <title>High frequency of phylogenetically diverse reductive dehalogenase-homologous genes in deep subseafloor sedimentary metagenomes.</title>
        <authorList>
            <person name="Kawai M."/>
            <person name="Futagami T."/>
            <person name="Toyoda A."/>
            <person name="Takaki Y."/>
            <person name="Nishi S."/>
            <person name="Hori S."/>
            <person name="Arai W."/>
            <person name="Tsubouchi T."/>
            <person name="Morono Y."/>
            <person name="Uchiyama I."/>
            <person name="Ito T."/>
            <person name="Fujiyama A."/>
            <person name="Inagaki F."/>
            <person name="Takami H."/>
        </authorList>
    </citation>
    <scope>NUCLEOTIDE SEQUENCE</scope>
    <source>
        <strain evidence="1">Expedition CK06-06</strain>
    </source>
</reference>
<gene>
    <name evidence="1" type="ORF">S01H4_17490</name>
</gene>
<organism evidence="1">
    <name type="scientific">marine sediment metagenome</name>
    <dbReference type="NCBI Taxonomy" id="412755"/>
    <lineage>
        <taxon>unclassified sequences</taxon>
        <taxon>metagenomes</taxon>
        <taxon>ecological metagenomes</taxon>
    </lineage>
</organism>
<protein>
    <submittedName>
        <fullName evidence="1">Uncharacterized protein</fullName>
    </submittedName>
</protein>